<dbReference type="EC" id="1.13.11.11" evidence="1"/>
<keyword evidence="1" id="KW-0408">Iron</keyword>
<gene>
    <name evidence="1" type="primary">kynA</name>
    <name evidence="2" type="ORF">GCM10023336_17260</name>
</gene>
<keyword evidence="1" id="KW-0223">Dioxygenase</keyword>
<dbReference type="InterPro" id="IPR037217">
    <property type="entry name" value="Trp/Indoleamine_2_3_dOase-like"/>
</dbReference>
<keyword evidence="1" id="KW-0823">Tryptophan catabolism</keyword>
<feature type="binding site" evidence="1">
    <location>
        <position position="98"/>
    </location>
    <ligand>
        <name>substrate</name>
    </ligand>
</feature>
<dbReference type="Pfam" id="PF03301">
    <property type="entry name" value="Trp_dioxygenase"/>
    <property type="match status" value="2"/>
</dbReference>
<organism evidence="2 3">
    <name type="scientific">Streptomyces similanensis</name>
    <dbReference type="NCBI Taxonomy" id="1274988"/>
    <lineage>
        <taxon>Bacteria</taxon>
        <taxon>Bacillati</taxon>
        <taxon>Actinomycetota</taxon>
        <taxon>Actinomycetes</taxon>
        <taxon>Kitasatosporales</taxon>
        <taxon>Streptomycetaceae</taxon>
        <taxon>Streptomyces</taxon>
    </lineage>
</organism>
<comment type="subunit">
    <text evidence="1">Homotetramer.</text>
</comment>
<dbReference type="HAMAP" id="MF_01972">
    <property type="entry name" value="T23O"/>
    <property type="match status" value="1"/>
</dbReference>
<comment type="function">
    <text evidence="1">Heme-dependent dioxygenase that catalyzes the oxidative cleavage of the L-tryptophan (L-Trp) pyrrole ring and converts L-tryptophan to N-formyl-L-kynurenine. Catalyzes the oxidative cleavage of the indole moiety.</text>
</comment>
<evidence type="ECO:0000313" key="2">
    <source>
        <dbReference type="EMBL" id="GAA5049876.1"/>
    </source>
</evidence>
<dbReference type="SUPFAM" id="SSF140959">
    <property type="entry name" value="Indolic compounds 2,3-dioxygenase-like"/>
    <property type="match status" value="1"/>
</dbReference>
<keyword evidence="1" id="KW-0560">Oxidoreductase</keyword>
<comment type="catalytic activity">
    <reaction evidence="1">
        <text>L-tryptophan + O2 = N-formyl-L-kynurenine</text>
        <dbReference type="Rhea" id="RHEA:24536"/>
        <dbReference type="ChEBI" id="CHEBI:15379"/>
        <dbReference type="ChEBI" id="CHEBI:57912"/>
        <dbReference type="ChEBI" id="CHEBI:58629"/>
        <dbReference type="EC" id="1.13.11.11"/>
    </reaction>
</comment>
<dbReference type="PANTHER" id="PTHR10138">
    <property type="entry name" value="TRYPTOPHAN 2,3-DIOXYGENASE"/>
    <property type="match status" value="1"/>
</dbReference>
<feature type="binding site" description="axial binding residue" evidence="1">
    <location>
        <position position="219"/>
    </location>
    <ligand>
        <name>heme</name>
        <dbReference type="ChEBI" id="CHEBI:30413"/>
    </ligand>
    <ligandPart>
        <name>Fe</name>
        <dbReference type="ChEBI" id="CHEBI:18248"/>
    </ligandPart>
</feature>
<evidence type="ECO:0000313" key="3">
    <source>
        <dbReference type="Proteomes" id="UP001500124"/>
    </source>
</evidence>
<comment type="caution">
    <text evidence="2">The sequence shown here is derived from an EMBL/GenBank/DDBJ whole genome shotgun (WGS) entry which is preliminary data.</text>
</comment>
<evidence type="ECO:0000256" key="1">
    <source>
        <dbReference type="HAMAP-Rule" id="MF_01972"/>
    </source>
</evidence>
<name>A0ABP9K6A5_9ACTN</name>
<comment type="similarity">
    <text evidence="1">Belongs to the tryptophan 2,3-dioxygenase family.</text>
</comment>
<comment type="caution">
    <text evidence="1">Lacks conserved residue(s) required for the propagation of feature annotation.</text>
</comment>
<accession>A0ABP9K6A5</accession>
<keyword evidence="1" id="KW-0479">Metal-binding</keyword>
<keyword evidence="1" id="KW-0349">Heme</keyword>
<dbReference type="PANTHER" id="PTHR10138:SF0">
    <property type="entry name" value="TRYPTOPHAN 2,3-DIOXYGENASE"/>
    <property type="match status" value="1"/>
</dbReference>
<comment type="pathway">
    <text evidence="1">Amino-acid degradation; L-tryptophan degradation via kynurenine pathway; L-kynurenine from L-tryptophan: step 1/2.</text>
</comment>
<dbReference type="Gene3D" id="1.20.58.480">
    <property type="match status" value="1"/>
</dbReference>
<keyword evidence="3" id="KW-1185">Reference proteome</keyword>
<dbReference type="InterPro" id="IPR004981">
    <property type="entry name" value="Trp_2_3_dOase"/>
</dbReference>
<dbReference type="EMBL" id="BAABKC010000021">
    <property type="protein sequence ID" value="GAA5049876.1"/>
    <property type="molecule type" value="Genomic_DNA"/>
</dbReference>
<feature type="binding site" evidence="1">
    <location>
        <position position="233"/>
    </location>
    <ligand>
        <name>substrate</name>
    </ligand>
</feature>
<sequence>MNRAPEYVSYARMDELHELQHPRSEARGELNFILLSHVKELLFRAVTDDLDTARHALEDDDAAAACLALSRAVRTQRVLVACWESMNGMSADEFAAFRHVLGDASGVQSFAYRALEFIMGNRPSGQVEEAFRQGHPTVLAELARPSVYDAALRHLARRGFEVPADFVNRPPEQQHEEDPRVEDVWLEIYRHPDRHRDAHRLAECLTEVAYQFSHWRATHLLVVERMLGGKSGTGGSDGAAWLRTINEHRFFPELWTFRTRL</sequence>
<proteinExistence type="inferred from homology"/>
<dbReference type="Proteomes" id="UP001500124">
    <property type="component" value="Unassembled WGS sequence"/>
</dbReference>
<dbReference type="RefSeq" id="WP_345667712.1">
    <property type="nucleotide sequence ID" value="NZ_BAABKC010000021.1"/>
</dbReference>
<protein>
    <recommendedName>
        <fullName evidence="1">Tryptophan 2,3-dioxygenase</fullName>
        <shortName evidence="1">TDO</shortName>
        <ecNumber evidence="1">1.13.11.11</ecNumber>
    </recommendedName>
    <alternativeName>
        <fullName evidence="1">Tryptamin 2,3-dioxygenase</fullName>
    </alternativeName>
    <alternativeName>
        <fullName evidence="1">Tryptophan oxygenase</fullName>
        <shortName evidence="1">TO</shortName>
        <shortName evidence="1">TRPO</shortName>
    </alternativeName>
    <alternativeName>
        <fullName evidence="1">Tryptophan pyrrolase</fullName>
    </alternativeName>
    <alternativeName>
        <fullName evidence="1">Tryptophanase</fullName>
    </alternativeName>
</protein>
<comment type="cofactor">
    <cofactor evidence="1">
        <name>heme</name>
        <dbReference type="ChEBI" id="CHEBI:30413"/>
    </cofactor>
    <text evidence="1">Binds 1 heme group per subunit.</text>
</comment>
<reference evidence="3" key="1">
    <citation type="journal article" date="2019" name="Int. J. Syst. Evol. Microbiol.">
        <title>The Global Catalogue of Microorganisms (GCM) 10K type strain sequencing project: providing services to taxonomists for standard genome sequencing and annotation.</title>
        <authorList>
            <consortium name="The Broad Institute Genomics Platform"/>
            <consortium name="The Broad Institute Genome Sequencing Center for Infectious Disease"/>
            <person name="Wu L."/>
            <person name="Ma J."/>
        </authorList>
    </citation>
    <scope>NUCLEOTIDE SEQUENCE [LARGE SCALE GENOMIC DNA]</scope>
    <source>
        <strain evidence="3">JCM 18410</strain>
    </source>
</reference>